<reference evidence="1" key="1">
    <citation type="submission" date="2016-04" db="EMBL/GenBank/DDBJ databases">
        <authorList>
            <person name="Nguyen H.D."/>
            <person name="Samba Siva P."/>
            <person name="Cullis J."/>
            <person name="Levesque C.A."/>
            <person name="Hambleton S."/>
        </authorList>
    </citation>
    <scope>NUCLEOTIDE SEQUENCE</scope>
    <source>
        <strain evidence="1">DAOMC 236416</strain>
    </source>
</reference>
<dbReference type="AlphaFoldDB" id="A0A177T6D9"/>
<gene>
    <name evidence="1" type="ORF">A4X13_0g6306</name>
</gene>
<proteinExistence type="predicted"/>
<dbReference type="EMBL" id="LWDF02000584">
    <property type="protein sequence ID" value="KAE8244746.1"/>
    <property type="molecule type" value="Genomic_DNA"/>
</dbReference>
<evidence type="ECO:0000313" key="1">
    <source>
        <dbReference type="EMBL" id="KAE8244746.1"/>
    </source>
</evidence>
<sequence>MSKLSLDDDKADNSNKAEPPPPVLSQIQTPEDKDWLHIILSLVPNETGSFQRGELISFAQSAAYPHTAPDPHTCGNSARRLTGLGLLHRSAPSSPDHMSRHWFWL</sequence>
<dbReference type="Proteomes" id="UP000077521">
    <property type="component" value="Unassembled WGS sequence"/>
</dbReference>
<comment type="caution">
    <text evidence="1">The sequence shown here is derived from an EMBL/GenBank/DDBJ whole genome shotgun (WGS) entry which is preliminary data.</text>
</comment>
<keyword evidence="2" id="KW-1185">Reference proteome</keyword>
<name>A0A177T6D9_9BASI</name>
<protein>
    <submittedName>
        <fullName evidence="1">Uncharacterized protein</fullName>
    </submittedName>
</protein>
<evidence type="ECO:0000313" key="2">
    <source>
        <dbReference type="Proteomes" id="UP000077521"/>
    </source>
</evidence>
<reference evidence="1" key="2">
    <citation type="journal article" date="2019" name="IMA Fungus">
        <title>Genome sequencing and comparison of five Tilletia species to identify candidate genes for the detection of regulated species infecting wheat.</title>
        <authorList>
            <person name="Nguyen H.D.T."/>
            <person name="Sultana T."/>
            <person name="Kesanakurti P."/>
            <person name="Hambleton S."/>
        </authorList>
    </citation>
    <scope>NUCLEOTIDE SEQUENCE</scope>
    <source>
        <strain evidence="1">DAOMC 236416</strain>
    </source>
</reference>
<organism evidence="1 2">
    <name type="scientific">Tilletia indica</name>
    <dbReference type="NCBI Taxonomy" id="43049"/>
    <lineage>
        <taxon>Eukaryota</taxon>
        <taxon>Fungi</taxon>
        <taxon>Dikarya</taxon>
        <taxon>Basidiomycota</taxon>
        <taxon>Ustilaginomycotina</taxon>
        <taxon>Exobasidiomycetes</taxon>
        <taxon>Tilletiales</taxon>
        <taxon>Tilletiaceae</taxon>
        <taxon>Tilletia</taxon>
    </lineage>
</organism>
<accession>A0A177T6D9</accession>